<dbReference type="AlphaFoldDB" id="A0AAV7RAV6"/>
<feature type="region of interest" description="Disordered" evidence="1">
    <location>
        <begin position="132"/>
        <end position="168"/>
    </location>
</feature>
<evidence type="ECO:0000256" key="1">
    <source>
        <dbReference type="SAM" id="MobiDB-lite"/>
    </source>
</evidence>
<accession>A0AAV7RAV6</accession>
<dbReference type="EMBL" id="JANPWB010000009">
    <property type="protein sequence ID" value="KAJ1148526.1"/>
    <property type="molecule type" value="Genomic_DNA"/>
</dbReference>
<feature type="compositionally biased region" description="Low complexity" evidence="1">
    <location>
        <begin position="372"/>
        <end position="391"/>
    </location>
</feature>
<evidence type="ECO:0000313" key="2">
    <source>
        <dbReference type="EMBL" id="KAJ1148526.1"/>
    </source>
</evidence>
<keyword evidence="3" id="KW-1185">Reference proteome</keyword>
<proteinExistence type="predicted"/>
<evidence type="ECO:0000313" key="3">
    <source>
        <dbReference type="Proteomes" id="UP001066276"/>
    </source>
</evidence>
<sequence length="391" mass="41659">MYPSAFPEMLWGHQGTAHVWWPCTVTKTSLGTYQGDDGVSTPGNRGLSWDISRGRRPIHPRKPGGSLGTYQGDYRLSIPETQGLSWDISRGRWGIHPRKPGDSLGTYQGDYRLSIPETQGLSWDISRGRWGIHPRKPRDSWDTTRGRRATHPRKPGDSLGTYQGDGGVSTPGNPGTLLGHIKGMASYPSQETRGLLGHIKGMVGYPSRKPGDSPGTYQGDGVLSIPGNPGTLGTYQGDGGLPIPGNPGTLGMGHNKGTAGYPSQETQGLLGHKGTAGYPSQETRGLPWDTSRGRRGIHPRKPGDSLGTYQGDGRLSIPGNPGLSWVKGTASHPSQETRGLSWDISRGRRGIHPRKPGDSLGTYQGEGGLSIPGNPGTLLGNLKGTTGYPSQ</sequence>
<protein>
    <submittedName>
        <fullName evidence="2">Uncharacterized protein</fullName>
    </submittedName>
</protein>
<comment type="caution">
    <text evidence="2">The sequence shown here is derived from an EMBL/GenBank/DDBJ whole genome shotgun (WGS) entry which is preliminary data.</text>
</comment>
<gene>
    <name evidence="2" type="ORF">NDU88_001356</name>
</gene>
<name>A0AAV7RAV6_PLEWA</name>
<reference evidence="2" key="1">
    <citation type="journal article" date="2022" name="bioRxiv">
        <title>Sequencing and chromosome-scale assembly of the giantPleurodeles waltlgenome.</title>
        <authorList>
            <person name="Brown T."/>
            <person name="Elewa A."/>
            <person name="Iarovenko S."/>
            <person name="Subramanian E."/>
            <person name="Araus A.J."/>
            <person name="Petzold A."/>
            <person name="Susuki M."/>
            <person name="Suzuki K.-i.T."/>
            <person name="Hayashi T."/>
            <person name="Toyoda A."/>
            <person name="Oliveira C."/>
            <person name="Osipova E."/>
            <person name="Leigh N.D."/>
            <person name="Simon A."/>
            <person name="Yun M.H."/>
        </authorList>
    </citation>
    <scope>NUCLEOTIDE SEQUENCE</scope>
    <source>
        <strain evidence="2">20211129_DDA</strain>
        <tissue evidence="2">Liver</tissue>
    </source>
</reference>
<dbReference type="Proteomes" id="UP001066276">
    <property type="component" value="Chromosome 5"/>
</dbReference>
<organism evidence="2 3">
    <name type="scientific">Pleurodeles waltl</name>
    <name type="common">Iberian ribbed newt</name>
    <dbReference type="NCBI Taxonomy" id="8319"/>
    <lineage>
        <taxon>Eukaryota</taxon>
        <taxon>Metazoa</taxon>
        <taxon>Chordata</taxon>
        <taxon>Craniata</taxon>
        <taxon>Vertebrata</taxon>
        <taxon>Euteleostomi</taxon>
        <taxon>Amphibia</taxon>
        <taxon>Batrachia</taxon>
        <taxon>Caudata</taxon>
        <taxon>Salamandroidea</taxon>
        <taxon>Salamandridae</taxon>
        <taxon>Pleurodelinae</taxon>
        <taxon>Pleurodeles</taxon>
    </lineage>
</organism>
<feature type="region of interest" description="Disordered" evidence="1">
    <location>
        <begin position="36"/>
        <end position="71"/>
    </location>
</feature>
<feature type="region of interest" description="Disordered" evidence="1">
    <location>
        <begin position="269"/>
        <end position="391"/>
    </location>
</feature>